<feature type="transmembrane region" description="Helical" evidence="6">
    <location>
        <begin position="134"/>
        <end position="156"/>
    </location>
</feature>
<dbReference type="GO" id="GO:0022857">
    <property type="term" value="F:transmembrane transporter activity"/>
    <property type="evidence" value="ECO:0007669"/>
    <property type="project" value="InterPro"/>
</dbReference>
<dbReference type="GO" id="GO:0016020">
    <property type="term" value="C:membrane"/>
    <property type="evidence" value="ECO:0007669"/>
    <property type="project" value="UniProtKB-SubCell"/>
</dbReference>
<evidence type="ECO:0000313" key="10">
    <source>
        <dbReference type="Proteomes" id="UP001068021"/>
    </source>
</evidence>
<feature type="transmembrane region" description="Helical" evidence="6">
    <location>
        <begin position="230"/>
        <end position="249"/>
    </location>
</feature>
<protein>
    <submittedName>
        <fullName evidence="9">MFS transporter</fullName>
    </submittedName>
</protein>
<dbReference type="EMBL" id="JAPVES010000030">
    <property type="protein sequence ID" value="MCZ3373345.1"/>
    <property type="molecule type" value="Genomic_DNA"/>
</dbReference>
<comment type="caution">
    <text evidence="9">The sequence shown here is derived from an EMBL/GenBank/DDBJ whole genome shotgun (WGS) entry which is preliminary data.</text>
</comment>
<feature type="transmembrane region" description="Helical" evidence="6">
    <location>
        <begin position="310"/>
        <end position="329"/>
    </location>
</feature>
<keyword evidence="2" id="KW-0813">Transport</keyword>
<dbReference type="SUPFAM" id="SSF103473">
    <property type="entry name" value="MFS general substrate transporter"/>
    <property type="match status" value="1"/>
</dbReference>
<evidence type="ECO:0000256" key="5">
    <source>
        <dbReference type="ARBA" id="ARBA00023136"/>
    </source>
</evidence>
<gene>
    <name evidence="9" type="ORF">O3H35_11930</name>
    <name evidence="8" type="ORF">O3H54_16560</name>
</gene>
<dbReference type="InterPro" id="IPR011701">
    <property type="entry name" value="MFS"/>
</dbReference>
<evidence type="ECO:0000256" key="3">
    <source>
        <dbReference type="ARBA" id="ARBA00022692"/>
    </source>
</evidence>
<evidence type="ECO:0000256" key="2">
    <source>
        <dbReference type="ARBA" id="ARBA00022448"/>
    </source>
</evidence>
<feature type="transmembrane region" description="Helical" evidence="6">
    <location>
        <begin position="436"/>
        <end position="454"/>
    </location>
</feature>
<dbReference type="InterPro" id="IPR020846">
    <property type="entry name" value="MFS_dom"/>
</dbReference>
<feature type="transmembrane region" description="Helical" evidence="6">
    <location>
        <begin position="70"/>
        <end position="88"/>
    </location>
</feature>
<feature type="transmembrane region" description="Helical" evidence="6">
    <location>
        <begin position="516"/>
        <end position="534"/>
    </location>
</feature>
<dbReference type="InterPro" id="IPR036259">
    <property type="entry name" value="MFS_trans_sf"/>
</dbReference>
<feature type="transmembrane region" description="Helical" evidence="6">
    <location>
        <begin position="37"/>
        <end position="58"/>
    </location>
</feature>
<dbReference type="Pfam" id="PF07690">
    <property type="entry name" value="MFS_1"/>
    <property type="match status" value="1"/>
</dbReference>
<dbReference type="Gene3D" id="1.20.1250.20">
    <property type="entry name" value="MFS general substrate transporter like domains"/>
    <property type="match status" value="2"/>
</dbReference>
<evidence type="ECO:0000313" key="8">
    <source>
        <dbReference type="EMBL" id="MCZ3367507.1"/>
    </source>
</evidence>
<keyword evidence="3 6" id="KW-0812">Transmembrane</keyword>
<dbReference type="CDD" id="cd17321">
    <property type="entry name" value="MFS_MMR_MDR_like"/>
    <property type="match status" value="1"/>
</dbReference>
<evidence type="ECO:0000313" key="9">
    <source>
        <dbReference type="EMBL" id="MCZ3373345.1"/>
    </source>
</evidence>
<dbReference type="AlphaFoldDB" id="A0A9E5A2A8"/>
<feature type="transmembrane region" description="Helical" evidence="6">
    <location>
        <begin position="162"/>
        <end position="182"/>
    </location>
</feature>
<dbReference type="Proteomes" id="UP001074446">
    <property type="component" value="Unassembled WGS sequence"/>
</dbReference>
<evidence type="ECO:0000256" key="4">
    <source>
        <dbReference type="ARBA" id="ARBA00022989"/>
    </source>
</evidence>
<feature type="transmembrane region" description="Helical" evidence="6">
    <location>
        <begin position="194"/>
        <end position="218"/>
    </location>
</feature>
<feature type="domain" description="Major facilitator superfamily (MFS) profile" evidence="7">
    <location>
        <begin position="1"/>
        <end position="461"/>
    </location>
</feature>
<accession>A0A9E5A2A8</accession>
<reference evidence="9" key="1">
    <citation type="submission" date="2022-12" db="EMBL/GenBank/DDBJ databases">
        <title>Reclassification of two methanogenic archaea species isolated from the Kolyma lowland permafrost.</title>
        <authorList>
            <person name="Trubitsyn V.E."/>
            <person name="Rivkina E.M."/>
            <person name="Shcherbakova V.A."/>
        </authorList>
    </citation>
    <scope>NUCLEOTIDE SEQUENCE</scope>
    <source>
        <strain evidence="8">M2</strain>
        <strain evidence="9">MK4</strain>
    </source>
</reference>
<feature type="transmembrane region" description="Helical" evidence="6">
    <location>
        <begin position="341"/>
        <end position="360"/>
    </location>
</feature>
<keyword evidence="10" id="KW-1185">Reference proteome</keyword>
<dbReference type="PANTHER" id="PTHR42718:SF9">
    <property type="entry name" value="MAJOR FACILITATOR SUPERFAMILY MULTIDRUG TRANSPORTER MFSC"/>
    <property type="match status" value="1"/>
</dbReference>
<sequence length="564" mass="60607">MINVIMSGLMSSINGSITLISLPAIFNGIHIDPLNSFQYLLWILMGYGLVTATLMLGFGRLSDIYGRVKLFKIGFLIFTVGSILLYLTPGTGDIGAIEIIAFRIIQAIGAAFLMANGSALLTDAFPVSERGKALGINMVAFMSGQFIGLLLGGILAIYDWRFVFLVSVPFGLLGTIWSFLKLKEISYRDPNTKIDIIGNIVFVASITSILLGITYGLMPYGNDAMGWHNPWVIASMIIGFALLAVFPFIENRAENPMFRMDLFKIKMFSYANIAGFLNAMGRGGMMFMLIILLQGIWLPLHGYSYESTPFWAGVYMLPLTLGVVVMGPISGMLSDKYGPRWIATLGMVISAAAFLVLAALPYDFSYLEFGAAIFMMGIGQGMFSSPNTASIMNSVSPKDRGVASGMITTVIMTAFTASMAMFFTIVIVGITQKFPGAMTSSLASIGAVQLAPVLSSIPPTGALFSAFLGFNPVSTILSALPTQFVSSIPQGTLTILTGTTWFPQTLAEAFMPALRMSFYIGAAFCAIGAVLSGLRGANYVHKMQVVDVKSDSGLGSELVEAEEK</sequence>
<dbReference type="PANTHER" id="PTHR42718">
    <property type="entry name" value="MAJOR FACILITATOR SUPERFAMILY MULTIDRUG TRANSPORTER MFSC"/>
    <property type="match status" value="1"/>
</dbReference>
<organism evidence="9">
    <name type="scientific">Methanobacterium veterum</name>
    <dbReference type="NCBI Taxonomy" id="408577"/>
    <lineage>
        <taxon>Archaea</taxon>
        <taxon>Methanobacteriati</taxon>
        <taxon>Methanobacteriota</taxon>
        <taxon>Methanomada group</taxon>
        <taxon>Methanobacteria</taxon>
        <taxon>Methanobacteriales</taxon>
        <taxon>Methanobacteriaceae</taxon>
        <taxon>Methanobacterium</taxon>
    </lineage>
</organism>
<dbReference type="EMBL" id="JAPVER010000020">
    <property type="protein sequence ID" value="MCZ3367507.1"/>
    <property type="molecule type" value="Genomic_DNA"/>
</dbReference>
<feature type="transmembrane region" description="Helical" evidence="6">
    <location>
        <begin position="406"/>
        <end position="430"/>
    </location>
</feature>
<feature type="transmembrane region" description="Helical" evidence="6">
    <location>
        <begin position="12"/>
        <end position="31"/>
    </location>
</feature>
<name>A0A9E5A2A8_9EURY</name>
<dbReference type="PROSITE" id="PS50850">
    <property type="entry name" value="MFS"/>
    <property type="match status" value="1"/>
</dbReference>
<feature type="transmembrane region" description="Helical" evidence="6">
    <location>
        <begin position="270"/>
        <end position="298"/>
    </location>
</feature>
<evidence type="ECO:0000256" key="1">
    <source>
        <dbReference type="ARBA" id="ARBA00004141"/>
    </source>
</evidence>
<keyword evidence="5 6" id="KW-0472">Membrane</keyword>
<feature type="transmembrane region" description="Helical" evidence="6">
    <location>
        <begin position="100"/>
        <end position="122"/>
    </location>
</feature>
<comment type="subcellular location">
    <subcellularLocation>
        <location evidence="1">Membrane</location>
        <topology evidence="1">Multi-pass membrane protein</topology>
    </subcellularLocation>
</comment>
<keyword evidence="4 6" id="KW-1133">Transmembrane helix</keyword>
<evidence type="ECO:0000259" key="7">
    <source>
        <dbReference type="PROSITE" id="PS50850"/>
    </source>
</evidence>
<proteinExistence type="predicted"/>
<dbReference type="Proteomes" id="UP001068021">
    <property type="component" value="Unassembled WGS sequence"/>
</dbReference>
<evidence type="ECO:0000256" key="6">
    <source>
        <dbReference type="SAM" id="Phobius"/>
    </source>
</evidence>